<name>A0A8H7YWZ3_AJECA</name>
<protein>
    <submittedName>
        <fullName evidence="1">Uncharacterized protein</fullName>
    </submittedName>
</protein>
<proteinExistence type="predicted"/>
<reference evidence="1 2" key="1">
    <citation type="submission" date="2021-01" db="EMBL/GenBank/DDBJ databases">
        <title>Chromosome-level genome assembly of a human fungal pathogen reveals clustering of transcriptionally co-regulated genes.</title>
        <authorList>
            <person name="Voorhies M."/>
            <person name="Cohen S."/>
            <person name="Shea T.P."/>
            <person name="Petrus S."/>
            <person name="Munoz J.F."/>
            <person name="Poplawski S."/>
            <person name="Goldman W.E."/>
            <person name="Michael T."/>
            <person name="Cuomo C.A."/>
            <person name="Sil A."/>
            <person name="Beyhan S."/>
        </authorList>
    </citation>
    <scope>NUCLEOTIDE SEQUENCE [LARGE SCALE GENOMIC DNA]</scope>
    <source>
        <strain evidence="1 2">G184AR</strain>
    </source>
</reference>
<accession>A0A8H7YWZ3</accession>
<dbReference type="AlphaFoldDB" id="A0A8H7YWZ3"/>
<organism evidence="1 2">
    <name type="scientific">Ajellomyces capsulatus</name>
    <name type="common">Darling's disease fungus</name>
    <name type="synonym">Histoplasma capsulatum</name>
    <dbReference type="NCBI Taxonomy" id="5037"/>
    <lineage>
        <taxon>Eukaryota</taxon>
        <taxon>Fungi</taxon>
        <taxon>Dikarya</taxon>
        <taxon>Ascomycota</taxon>
        <taxon>Pezizomycotina</taxon>
        <taxon>Eurotiomycetes</taxon>
        <taxon>Eurotiomycetidae</taxon>
        <taxon>Onygenales</taxon>
        <taxon>Ajellomycetaceae</taxon>
        <taxon>Histoplasma</taxon>
    </lineage>
</organism>
<dbReference type="VEuPathDB" id="FungiDB:I7I52_09855"/>
<dbReference type="EMBL" id="JAEVHI010000002">
    <property type="protein sequence ID" value="KAG5299512.1"/>
    <property type="molecule type" value="Genomic_DNA"/>
</dbReference>
<dbReference type="Proteomes" id="UP000670092">
    <property type="component" value="Unassembled WGS sequence"/>
</dbReference>
<sequence>MYSPILYIRRSLVIFRIEKIKTLRHRSATRLVLRCPALETSSPWMEGTWPLCKAGVVNICILSTEFCKFLQLLLSFADMDKSWFKSIAAAHLPKKKPLL</sequence>
<comment type="caution">
    <text evidence="1">The sequence shown here is derived from an EMBL/GenBank/DDBJ whole genome shotgun (WGS) entry which is preliminary data.</text>
</comment>
<gene>
    <name evidence="1" type="ORF">I7I52_09855</name>
</gene>
<evidence type="ECO:0000313" key="1">
    <source>
        <dbReference type="EMBL" id="KAG5299512.1"/>
    </source>
</evidence>
<evidence type="ECO:0000313" key="2">
    <source>
        <dbReference type="Proteomes" id="UP000670092"/>
    </source>
</evidence>